<dbReference type="PROSITE" id="PS51932">
    <property type="entry name" value="BMV"/>
    <property type="match status" value="1"/>
</dbReference>
<proteinExistence type="predicted"/>
<evidence type="ECO:0000313" key="4">
    <source>
        <dbReference type="EMBL" id="TFD49639.1"/>
    </source>
</evidence>
<dbReference type="RefSeq" id="WP_134519658.1">
    <property type="nucleotide sequence ID" value="NZ_SOHE01000048.1"/>
</dbReference>
<dbReference type="AlphaFoldDB" id="A0A4R8ZZT9"/>
<evidence type="ECO:0000313" key="5">
    <source>
        <dbReference type="Proteomes" id="UP000297447"/>
    </source>
</evidence>
<evidence type="ECO:0000256" key="2">
    <source>
        <dbReference type="ARBA" id="ARBA00023669"/>
    </source>
</evidence>
<dbReference type="InterPro" id="IPR036677">
    <property type="entry name" value="EutN_CcmL_sf"/>
</dbReference>
<protein>
    <submittedName>
        <fullName evidence="4">Ethanolamine utilization protein EutN</fullName>
    </submittedName>
</protein>
<dbReference type="SUPFAM" id="SSF159133">
    <property type="entry name" value="EutN/CcmL-like"/>
    <property type="match status" value="1"/>
</dbReference>
<dbReference type="Proteomes" id="UP000297447">
    <property type="component" value="Unassembled WGS sequence"/>
</dbReference>
<dbReference type="PANTHER" id="PTHR36539:SF1">
    <property type="entry name" value="BACTERIAL MICROCOMPARTMENT SHELL VERTEX PROTEIN EUTN"/>
    <property type="match status" value="1"/>
</dbReference>
<gene>
    <name evidence="4" type="ORF">E3T55_11230</name>
</gene>
<dbReference type="InterPro" id="IPR004992">
    <property type="entry name" value="EutN_CcmL"/>
</dbReference>
<evidence type="ECO:0000256" key="3">
    <source>
        <dbReference type="ARBA" id="ARBA00024446"/>
    </source>
</evidence>
<reference evidence="4 5" key="1">
    <citation type="submission" date="2019-03" db="EMBL/GenBank/DDBJ databases">
        <title>Genomics of glacier-inhabiting Cryobacterium strains.</title>
        <authorList>
            <person name="Liu Q."/>
            <person name="Xin Y.-H."/>
        </authorList>
    </citation>
    <scope>NUCLEOTIDE SEQUENCE [LARGE SCALE GENOMIC DNA]</scope>
    <source>
        <strain evidence="4 5">Hh14</strain>
    </source>
</reference>
<keyword evidence="5" id="KW-1185">Reference proteome</keyword>
<sequence length="95" mass="9443">MRLGTVVGQVVSTAKEPGLSGFTLLLIEDLDGPPAEAGSVYVAIDLVGAGDGEVVLVATGSGARVSQAAGQASVDSAVVAIADTVIRRGEITYSK</sequence>
<dbReference type="PANTHER" id="PTHR36539">
    <property type="entry name" value="ETHANOLAMINE UTILIZATION PROTEIN EUTN"/>
    <property type="match status" value="1"/>
</dbReference>
<dbReference type="GO" id="GO:0031470">
    <property type="term" value="C:carboxysome"/>
    <property type="evidence" value="ECO:0007669"/>
    <property type="project" value="UniProtKB-SubCell"/>
</dbReference>
<evidence type="ECO:0000256" key="1">
    <source>
        <dbReference type="ARBA" id="ARBA00023587"/>
    </source>
</evidence>
<dbReference type="Pfam" id="PF03319">
    <property type="entry name" value="EutN_CcmL"/>
    <property type="match status" value="1"/>
</dbReference>
<organism evidence="4 5">
    <name type="scientific">Cryobacterium frigoriphilum</name>
    <dbReference type="NCBI Taxonomy" id="1259150"/>
    <lineage>
        <taxon>Bacteria</taxon>
        <taxon>Bacillati</taxon>
        <taxon>Actinomycetota</taxon>
        <taxon>Actinomycetes</taxon>
        <taxon>Micrococcales</taxon>
        <taxon>Microbacteriaceae</taxon>
        <taxon>Cryobacterium</taxon>
    </lineage>
</organism>
<comment type="caution">
    <text evidence="4">The sequence shown here is derived from an EMBL/GenBank/DDBJ whole genome shotgun (WGS) entry which is preliminary data.</text>
</comment>
<name>A0A4R8ZZT9_9MICO</name>
<comment type="subcellular location">
    <subcellularLocation>
        <location evidence="1">Carboxysome</location>
    </subcellularLocation>
</comment>
<keyword evidence="2" id="KW-1282">Carboxysome</keyword>
<keyword evidence="3" id="KW-1283">Bacterial microcompartment</keyword>
<dbReference type="Gene3D" id="2.40.50.220">
    <property type="entry name" value="EutN/Ccml"/>
    <property type="match status" value="1"/>
</dbReference>
<dbReference type="OrthoDB" id="196195at2"/>
<accession>A0A4R8ZZT9</accession>
<dbReference type="EMBL" id="SOHE01000048">
    <property type="protein sequence ID" value="TFD49639.1"/>
    <property type="molecule type" value="Genomic_DNA"/>
</dbReference>